<feature type="chain" id="PRO_5032976395" evidence="2">
    <location>
        <begin position="25"/>
        <end position="196"/>
    </location>
</feature>
<organism evidence="3 4">
    <name type="scientific">Phyllobacterium pellucidum</name>
    <dbReference type="NCBI Taxonomy" id="2740464"/>
    <lineage>
        <taxon>Bacteria</taxon>
        <taxon>Pseudomonadati</taxon>
        <taxon>Pseudomonadota</taxon>
        <taxon>Alphaproteobacteria</taxon>
        <taxon>Hyphomicrobiales</taxon>
        <taxon>Phyllobacteriaceae</taxon>
        <taxon>Phyllobacterium</taxon>
    </lineage>
</organism>
<dbReference type="RefSeq" id="WP_051614552.1">
    <property type="nucleotide sequence ID" value="NZ_JABUMX010000001.1"/>
</dbReference>
<dbReference type="AlphaFoldDB" id="A0A849VPB0"/>
<feature type="compositionally biased region" description="Gly residues" evidence="1">
    <location>
        <begin position="41"/>
        <end position="68"/>
    </location>
</feature>
<comment type="caution">
    <text evidence="3">The sequence shown here is derived from an EMBL/GenBank/DDBJ whole genome shotgun (WGS) entry which is preliminary data.</text>
</comment>
<dbReference type="Proteomes" id="UP000550508">
    <property type="component" value="Unassembled WGS sequence"/>
</dbReference>
<keyword evidence="4" id="KW-1185">Reference proteome</keyword>
<feature type="region of interest" description="Disordered" evidence="1">
    <location>
        <begin position="41"/>
        <end position="101"/>
    </location>
</feature>
<evidence type="ECO:0000313" key="3">
    <source>
        <dbReference type="EMBL" id="NTS30589.1"/>
    </source>
</evidence>
<evidence type="ECO:0000313" key="4">
    <source>
        <dbReference type="Proteomes" id="UP000550508"/>
    </source>
</evidence>
<dbReference type="EMBL" id="JABUMX010000001">
    <property type="protein sequence ID" value="NTS30589.1"/>
    <property type="molecule type" value="Genomic_DNA"/>
</dbReference>
<reference evidence="3 4" key="1">
    <citation type="submission" date="2020-05" db="EMBL/GenBank/DDBJ databases">
        <authorList>
            <person name="Kim M.K."/>
        </authorList>
    </citation>
    <scope>NUCLEOTIDE SEQUENCE [LARGE SCALE GENOMIC DNA]</scope>
    <source>
        <strain evidence="3 4">BT25</strain>
    </source>
</reference>
<feature type="compositionally biased region" description="Low complexity" evidence="1">
    <location>
        <begin position="69"/>
        <end position="83"/>
    </location>
</feature>
<evidence type="ECO:0000256" key="2">
    <source>
        <dbReference type="SAM" id="SignalP"/>
    </source>
</evidence>
<keyword evidence="2" id="KW-0732">Signal</keyword>
<gene>
    <name evidence="3" type="ORF">HQ945_04925</name>
</gene>
<accession>A0A849VPB0</accession>
<evidence type="ECO:0000256" key="1">
    <source>
        <dbReference type="SAM" id="MobiDB-lite"/>
    </source>
</evidence>
<protein>
    <submittedName>
        <fullName evidence="3">Holotricin-3</fullName>
    </submittedName>
</protein>
<proteinExistence type="predicted"/>
<feature type="compositionally biased region" description="Basic and acidic residues" evidence="1">
    <location>
        <begin position="85"/>
        <end position="95"/>
    </location>
</feature>
<sequence>MKQLKFGLVATACLGLVLAGTATGQYNLVGQAFADKGGNGNGGNGGGHGNGGKGGNGKGDSGNHGGKSSGQSKASSHAKTASSNDKSKVQHDKSKLQKASVKVSDDFVVDDDDDNTLGALNAAHASARARERAAPNSSVGKIATYERNREAALALADPVMRDHALDDAVSRLESDFGRTLTDDQIGQVNALLDARQ</sequence>
<feature type="signal peptide" evidence="2">
    <location>
        <begin position="1"/>
        <end position="24"/>
    </location>
</feature>
<name>A0A849VPB0_9HYPH</name>